<feature type="compositionally biased region" description="Polar residues" evidence="1">
    <location>
        <begin position="1"/>
        <end position="10"/>
    </location>
</feature>
<evidence type="ECO:0000256" key="1">
    <source>
        <dbReference type="SAM" id="MobiDB-lite"/>
    </source>
</evidence>
<organism evidence="2">
    <name type="scientific">Rhizophora mucronata</name>
    <name type="common">Asiatic mangrove</name>
    <dbReference type="NCBI Taxonomy" id="61149"/>
    <lineage>
        <taxon>Eukaryota</taxon>
        <taxon>Viridiplantae</taxon>
        <taxon>Streptophyta</taxon>
        <taxon>Embryophyta</taxon>
        <taxon>Tracheophyta</taxon>
        <taxon>Spermatophyta</taxon>
        <taxon>Magnoliopsida</taxon>
        <taxon>eudicotyledons</taxon>
        <taxon>Gunneridae</taxon>
        <taxon>Pentapetalae</taxon>
        <taxon>rosids</taxon>
        <taxon>fabids</taxon>
        <taxon>Malpighiales</taxon>
        <taxon>Rhizophoraceae</taxon>
        <taxon>Rhizophora</taxon>
    </lineage>
</organism>
<feature type="region of interest" description="Disordered" evidence="1">
    <location>
        <begin position="1"/>
        <end position="31"/>
    </location>
</feature>
<name>A0A2P2QPF6_RHIMU</name>
<sequence length="31" mass="3383">MKPHNSSPDSSVFPLQMACSEKSSRSQQCQG</sequence>
<accession>A0A2P2QPF6</accession>
<reference evidence="2" key="1">
    <citation type="submission" date="2018-02" db="EMBL/GenBank/DDBJ databases">
        <title>Rhizophora mucronata_Transcriptome.</title>
        <authorList>
            <person name="Meera S.P."/>
            <person name="Sreeshan A."/>
            <person name="Augustine A."/>
        </authorList>
    </citation>
    <scope>NUCLEOTIDE SEQUENCE</scope>
    <source>
        <tissue evidence="2">Leaf</tissue>
    </source>
</reference>
<proteinExistence type="predicted"/>
<protein>
    <submittedName>
        <fullName evidence="2">Uncharacterized protein</fullName>
    </submittedName>
</protein>
<dbReference type="AlphaFoldDB" id="A0A2P2QPF6"/>
<evidence type="ECO:0000313" key="2">
    <source>
        <dbReference type="EMBL" id="MBX68827.1"/>
    </source>
</evidence>
<dbReference type="EMBL" id="GGEC01088343">
    <property type="protein sequence ID" value="MBX68827.1"/>
    <property type="molecule type" value="Transcribed_RNA"/>
</dbReference>